<evidence type="ECO:0000313" key="17">
    <source>
        <dbReference type="Proteomes" id="UP001168528"/>
    </source>
</evidence>
<dbReference type="InterPro" id="IPR036945">
    <property type="entry name" value="DAGK_sf"/>
</dbReference>
<keyword evidence="11" id="KW-0443">Lipid metabolism</keyword>
<gene>
    <name evidence="16" type="ORF">Q0590_01560</name>
</gene>
<keyword evidence="13" id="KW-0594">Phospholipid biosynthesis</keyword>
<keyword evidence="8 16" id="KW-0418">Kinase</keyword>
<evidence type="ECO:0000256" key="9">
    <source>
        <dbReference type="ARBA" id="ARBA00022840"/>
    </source>
</evidence>
<accession>A0ABT8QYJ5</accession>
<evidence type="ECO:0000256" key="13">
    <source>
        <dbReference type="ARBA" id="ARBA00023209"/>
    </source>
</evidence>
<keyword evidence="6 15" id="KW-0812">Transmembrane</keyword>
<evidence type="ECO:0000256" key="3">
    <source>
        <dbReference type="ARBA" id="ARBA00022475"/>
    </source>
</evidence>
<dbReference type="Pfam" id="PF01219">
    <property type="entry name" value="DAGK_prokar"/>
    <property type="match status" value="1"/>
</dbReference>
<dbReference type="CDD" id="cd14265">
    <property type="entry name" value="UDPK_IM_like"/>
    <property type="match status" value="1"/>
</dbReference>
<dbReference type="PANTHER" id="PTHR34299:SF1">
    <property type="entry name" value="DIACYLGLYCEROL KINASE"/>
    <property type="match status" value="1"/>
</dbReference>
<keyword evidence="10 15" id="KW-1133">Transmembrane helix</keyword>
<evidence type="ECO:0000256" key="11">
    <source>
        <dbReference type="ARBA" id="ARBA00023098"/>
    </source>
</evidence>
<comment type="subcellular location">
    <subcellularLocation>
        <location evidence="1">Cell membrane</location>
        <topology evidence="1">Multi-pass membrane protein</topology>
    </subcellularLocation>
</comment>
<evidence type="ECO:0000313" key="16">
    <source>
        <dbReference type="EMBL" id="MDO1444914.1"/>
    </source>
</evidence>
<keyword evidence="3" id="KW-1003">Cell membrane</keyword>
<evidence type="ECO:0000256" key="2">
    <source>
        <dbReference type="ARBA" id="ARBA00005967"/>
    </source>
</evidence>
<keyword evidence="4" id="KW-0444">Lipid biosynthesis</keyword>
<evidence type="ECO:0000256" key="12">
    <source>
        <dbReference type="ARBA" id="ARBA00023136"/>
    </source>
</evidence>
<evidence type="ECO:0000256" key="7">
    <source>
        <dbReference type="ARBA" id="ARBA00022741"/>
    </source>
</evidence>
<evidence type="ECO:0000256" key="5">
    <source>
        <dbReference type="ARBA" id="ARBA00022679"/>
    </source>
</evidence>
<keyword evidence="14" id="KW-1208">Phospholipid metabolism</keyword>
<protein>
    <submittedName>
        <fullName evidence="16">Diacylglycerol kinase family protein</fullName>
        <ecNumber evidence="16">2.7.1.-</ecNumber>
    </submittedName>
</protein>
<reference evidence="16" key="1">
    <citation type="submission" date="2023-07" db="EMBL/GenBank/DDBJ databases">
        <title>The genome sequence of Rhodocytophaga aerolata KACC 12507.</title>
        <authorList>
            <person name="Zhang X."/>
        </authorList>
    </citation>
    <scope>NUCLEOTIDE SEQUENCE</scope>
    <source>
        <strain evidence="16">KACC 12507</strain>
    </source>
</reference>
<dbReference type="InterPro" id="IPR033717">
    <property type="entry name" value="UDPK"/>
</dbReference>
<keyword evidence="5 16" id="KW-0808">Transferase</keyword>
<evidence type="ECO:0000256" key="4">
    <source>
        <dbReference type="ARBA" id="ARBA00022516"/>
    </source>
</evidence>
<dbReference type="PANTHER" id="PTHR34299">
    <property type="entry name" value="DIACYLGLYCEROL KINASE"/>
    <property type="match status" value="1"/>
</dbReference>
<keyword evidence="7" id="KW-0547">Nucleotide-binding</keyword>
<evidence type="ECO:0000256" key="8">
    <source>
        <dbReference type="ARBA" id="ARBA00022777"/>
    </source>
</evidence>
<sequence>MNLLINVRNSLLKTARSFTYAFKGIYLVIRFENNTRIHLFASIIALLLGVLVKLSAIEWALILMQIGLVWAAEIFNTALEKLVDLVSPGFNPKAGAVKDIAAGAVLVISIMALAVGVLVFGNKLNMLIKF</sequence>
<dbReference type="EMBL" id="JAUKPO010000001">
    <property type="protein sequence ID" value="MDO1444914.1"/>
    <property type="molecule type" value="Genomic_DNA"/>
</dbReference>
<evidence type="ECO:0000256" key="14">
    <source>
        <dbReference type="ARBA" id="ARBA00023264"/>
    </source>
</evidence>
<evidence type="ECO:0000256" key="1">
    <source>
        <dbReference type="ARBA" id="ARBA00004651"/>
    </source>
</evidence>
<evidence type="ECO:0000256" key="15">
    <source>
        <dbReference type="SAM" id="Phobius"/>
    </source>
</evidence>
<dbReference type="RefSeq" id="WP_302035715.1">
    <property type="nucleotide sequence ID" value="NZ_JAUKPO010000001.1"/>
</dbReference>
<keyword evidence="17" id="KW-1185">Reference proteome</keyword>
<evidence type="ECO:0000256" key="6">
    <source>
        <dbReference type="ARBA" id="ARBA00022692"/>
    </source>
</evidence>
<comment type="similarity">
    <text evidence="2">Belongs to the bacterial diacylglycerol kinase family.</text>
</comment>
<keyword evidence="12 15" id="KW-0472">Membrane</keyword>
<keyword evidence="9" id="KW-0067">ATP-binding</keyword>
<feature type="transmembrane region" description="Helical" evidence="15">
    <location>
        <begin position="99"/>
        <end position="120"/>
    </location>
</feature>
<comment type="caution">
    <text evidence="16">The sequence shown here is derived from an EMBL/GenBank/DDBJ whole genome shotgun (WGS) entry which is preliminary data.</text>
</comment>
<dbReference type="InterPro" id="IPR000829">
    <property type="entry name" value="DAGK"/>
</dbReference>
<dbReference type="EC" id="2.7.1.-" evidence="16"/>
<evidence type="ECO:0000256" key="10">
    <source>
        <dbReference type="ARBA" id="ARBA00022989"/>
    </source>
</evidence>
<feature type="transmembrane region" description="Helical" evidence="15">
    <location>
        <begin position="35"/>
        <end position="52"/>
    </location>
</feature>
<dbReference type="Gene3D" id="1.10.287.3610">
    <property type="match status" value="1"/>
</dbReference>
<dbReference type="GO" id="GO:0016301">
    <property type="term" value="F:kinase activity"/>
    <property type="evidence" value="ECO:0007669"/>
    <property type="project" value="UniProtKB-KW"/>
</dbReference>
<dbReference type="Proteomes" id="UP001168528">
    <property type="component" value="Unassembled WGS sequence"/>
</dbReference>
<proteinExistence type="inferred from homology"/>
<organism evidence="16 17">
    <name type="scientific">Rhodocytophaga aerolata</name>
    <dbReference type="NCBI Taxonomy" id="455078"/>
    <lineage>
        <taxon>Bacteria</taxon>
        <taxon>Pseudomonadati</taxon>
        <taxon>Bacteroidota</taxon>
        <taxon>Cytophagia</taxon>
        <taxon>Cytophagales</taxon>
        <taxon>Rhodocytophagaceae</taxon>
        <taxon>Rhodocytophaga</taxon>
    </lineage>
</organism>
<name>A0ABT8QYJ5_9BACT</name>